<sequence>MSAPQPVNPLYLGSEKSAAAQQQNPFVAFWRQQVVAPEHRADNLIILRAATIFIAGVAFVRSGLSSALVPVF</sequence>
<accession>A0AAD9D0G4</accession>
<dbReference type="AlphaFoldDB" id="A0AAD9D0G4"/>
<protein>
    <submittedName>
        <fullName evidence="1">Uncharacterized protein</fullName>
    </submittedName>
</protein>
<proteinExistence type="predicted"/>
<reference evidence="1" key="1">
    <citation type="submission" date="2023-02" db="EMBL/GenBank/DDBJ databases">
        <title>Identification and recombinant expression of a fungal hydrolase from Papiliotrema laurentii that hydrolyzes apple cutin and clears colloidal polyester polyurethane.</title>
        <authorList>
            <consortium name="DOE Joint Genome Institute"/>
            <person name="Roman V.A."/>
            <person name="Bojanowski C."/>
            <person name="Crable B.R."/>
            <person name="Wagner D.N."/>
            <person name="Hung C.S."/>
            <person name="Nadeau L.J."/>
            <person name="Schratz L."/>
            <person name="Haridas S."/>
            <person name="Pangilinan J."/>
            <person name="Lipzen A."/>
            <person name="Na H."/>
            <person name="Yan M."/>
            <person name="Ng V."/>
            <person name="Grigoriev I.V."/>
            <person name="Spatafora J.W."/>
            <person name="Barlow D."/>
            <person name="Biffinger J."/>
            <person name="Kelley-Loughnane N."/>
            <person name="Varaljay V.A."/>
            <person name="Crookes-Goodson W.J."/>
        </authorList>
    </citation>
    <scope>NUCLEOTIDE SEQUENCE</scope>
    <source>
        <strain evidence="1">5307AH</strain>
    </source>
</reference>
<organism evidence="1 2">
    <name type="scientific">Papiliotrema laurentii</name>
    <name type="common">Cryptococcus laurentii</name>
    <dbReference type="NCBI Taxonomy" id="5418"/>
    <lineage>
        <taxon>Eukaryota</taxon>
        <taxon>Fungi</taxon>
        <taxon>Dikarya</taxon>
        <taxon>Basidiomycota</taxon>
        <taxon>Agaricomycotina</taxon>
        <taxon>Tremellomycetes</taxon>
        <taxon>Tremellales</taxon>
        <taxon>Rhynchogastremaceae</taxon>
        <taxon>Papiliotrema</taxon>
    </lineage>
</organism>
<evidence type="ECO:0000313" key="2">
    <source>
        <dbReference type="Proteomes" id="UP001182556"/>
    </source>
</evidence>
<dbReference type="EMBL" id="JAODAN010000006">
    <property type="protein sequence ID" value="KAK1923733.1"/>
    <property type="molecule type" value="Genomic_DNA"/>
</dbReference>
<gene>
    <name evidence="1" type="ORF">DB88DRAFT_492242</name>
</gene>
<comment type="caution">
    <text evidence="1">The sequence shown here is derived from an EMBL/GenBank/DDBJ whole genome shotgun (WGS) entry which is preliminary data.</text>
</comment>
<dbReference type="Proteomes" id="UP001182556">
    <property type="component" value="Unassembled WGS sequence"/>
</dbReference>
<name>A0AAD9D0G4_PAPLA</name>
<evidence type="ECO:0000313" key="1">
    <source>
        <dbReference type="EMBL" id="KAK1923733.1"/>
    </source>
</evidence>
<keyword evidence="2" id="KW-1185">Reference proteome</keyword>